<gene>
    <name evidence="1" type="ordered locus">FsymDg_0150</name>
</gene>
<reference evidence="1 2" key="1">
    <citation type="submission" date="2011-05" db="EMBL/GenBank/DDBJ databases">
        <title>Complete sequence of chromosome of Frankia symbiont of Datisca glomerata.</title>
        <authorList>
            <consortium name="US DOE Joint Genome Institute"/>
            <person name="Lucas S."/>
            <person name="Han J."/>
            <person name="Lapidus A."/>
            <person name="Cheng J.-F."/>
            <person name="Goodwin L."/>
            <person name="Pitluck S."/>
            <person name="Peters L."/>
            <person name="Mikhailova N."/>
            <person name="Chertkov O."/>
            <person name="Teshima H."/>
            <person name="Han C."/>
            <person name="Tapia R."/>
            <person name="Land M."/>
            <person name="Hauser L."/>
            <person name="Kyrpides N."/>
            <person name="Ivanova N."/>
            <person name="Pagani I."/>
            <person name="Berry A."/>
            <person name="Pawlowski K."/>
            <person name="Persson T."/>
            <person name="Vanden Heuvel B."/>
            <person name="Benson D."/>
            <person name="Woyke T."/>
        </authorList>
    </citation>
    <scope>NUCLEOTIDE SEQUENCE [LARGE SCALE GENOMIC DNA]</scope>
    <source>
        <strain evidence="2">4085684</strain>
    </source>
</reference>
<organism evidence="1 2">
    <name type="scientific">Candidatus Protofrankia datiscae</name>
    <dbReference type="NCBI Taxonomy" id="2716812"/>
    <lineage>
        <taxon>Bacteria</taxon>
        <taxon>Bacillati</taxon>
        <taxon>Actinomycetota</taxon>
        <taxon>Actinomycetes</taxon>
        <taxon>Frankiales</taxon>
        <taxon>Frankiaceae</taxon>
        <taxon>Protofrankia</taxon>
    </lineage>
</organism>
<dbReference type="HOGENOM" id="CLU_2206185_0_0_11"/>
<dbReference type="KEGG" id="fsy:FsymDg_0150"/>
<dbReference type="EMBL" id="CP002801">
    <property type="protein sequence ID" value="AEH07725.1"/>
    <property type="molecule type" value="Genomic_DNA"/>
</dbReference>
<dbReference type="Proteomes" id="UP000001549">
    <property type="component" value="Chromosome"/>
</dbReference>
<name>F8B0V7_9ACTN</name>
<accession>F8B0V7</accession>
<dbReference type="AlphaFoldDB" id="F8B0V7"/>
<dbReference type="RefSeq" id="WP_013871721.1">
    <property type="nucleotide sequence ID" value="NZ_CAAAGZ010000011.1"/>
</dbReference>
<evidence type="ECO:0000313" key="1">
    <source>
        <dbReference type="EMBL" id="AEH07725.1"/>
    </source>
</evidence>
<sequence length="107" mass="11716">MGRAGEGGQRPCRQRVVSIAEMTTFLPAKAFEFAAEAQELLEATLPGNHVVKAVEQGTRFVIRPEGADLEPELVQLYADRKDLEKDPLKGLVKAEQERPAAGLCGLW</sequence>
<dbReference type="STRING" id="656024.FsymDg_0150"/>
<protein>
    <submittedName>
        <fullName evidence="1">Uncharacterized protein</fullName>
    </submittedName>
</protein>
<keyword evidence="2" id="KW-1185">Reference proteome</keyword>
<evidence type="ECO:0000313" key="2">
    <source>
        <dbReference type="Proteomes" id="UP000001549"/>
    </source>
</evidence>
<proteinExistence type="predicted"/>